<proteinExistence type="predicted"/>
<feature type="domain" description="GST C-terminal" evidence="3">
    <location>
        <begin position="98"/>
        <end position="232"/>
    </location>
</feature>
<keyword evidence="1" id="KW-0560">Oxidoreductase</keyword>
<dbReference type="PROSITE" id="PS50405">
    <property type="entry name" value="GST_CTER"/>
    <property type="match status" value="1"/>
</dbReference>
<dbReference type="SFLD" id="SFLDS00019">
    <property type="entry name" value="Glutathione_Transferase_(cytos"/>
    <property type="match status" value="1"/>
</dbReference>
<dbReference type="SUPFAM" id="SSF52833">
    <property type="entry name" value="Thioredoxin-like"/>
    <property type="match status" value="1"/>
</dbReference>
<feature type="domain" description="GST N-terminal" evidence="2">
    <location>
        <begin position="11"/>
        <end position="90"/>
    </location>
</feature>
<dbReference type="InterPro" id="IPR005442">
    <property type="entry name" value="GST_omega"/>
</dbReference>
<dbReference type="PROSITE" id="PS50404">
    <property type="entry name" value="GST_NTER"/>
    <property type="match status" value="1"/>
</dbReference>
<dbReference type="PANTHER" id="PTHR43968:SF6">
    <property type="entry name" value="GLUTATHIONE S-TRANSFERASE OMEGA"/>
    <property type="match status" value="1"/>
</dbReference>
<dbReference type="InterPro" id="IPR004045">
    <property type="entry name" value="Glutathione_S-Trfase_N"/>
</dbReference>
<organism evidence="4 5">
    <name type="scientific">Ostreobium quekettii</name>
    <dbReference type="NCBI Taxonomy" id="121088"/>
    <lineage>
        <taxon>Eukaryota</taxon>
        <taxon>Viridiplantae</taxon>
        <taxon>Chlorophyta</taxon>
        <taxon>core chlorophytes</taxon>
        <taxon>Ulvophyceae</taxon>
        <taxon>TCBD clade</taxon>
        <taxon>Bryopsidales</taxon>
        <taxon>Ostreobineae</taxon>
        <taxon>Ostreobiaceae</taxon>
        <taxon>Ostreobium</taxon>
    </lineage>
</organism>
<evidence type="ECO:0000313" key="4">
    <source>
        <dbReference type="EMBL" id="CAD7697058.1"/>
    </source>
</evidence>
<dbReference type="InterPro" id="IPR050983">
    <property type="entry name" value="GST_Omega/HSP26"/>
</dbReference>
<dbReference type="GO" id="GO:0004364">
    <property type="term" value="F:glutathione transferase activity"/>
    <property type="evidence" value="ECO:0007669"/>
    <property type="project" value="InterPro"/>
</dbReference>
<dbReference type="InterPro" id="IPR040079">
    <property type="entry name" value="Glutathione_S-Trfase"/>
</dbReference>
<dbReference type="PRINTS" id="PR01625">
    <property type="entry name" value="GSTRNSFRASEO"/>
</dbReference>
<dbReference type="InterPro" id="IPR010987">
    <property type="entry name" value="Glutathione-S-Trfase_C-like"/>
</dbReference>
<accession>A0A8S1IQK1</accession>
<evidence type="ECO:0000259" key="3">
    <source>
        <dbReference type="PROSITE" id="PS50405"/>
    </source>
</evidence>
<dbReference type="Pfam" id="PF13409">
    <property type="entry name" value="GST_N_2"/>
    <property type="match status" value="1"/>
</dbReference>
<evidence type="ECO:0000259" key="2">
    <source>
        <dbReference type="PROSITE" id="PS50404"/>
    </source>
</evidence>
<sequence length="246" mass="27457">MAAQTEDAAIGGVKLYSAWFCPFAQRAWMVLEEKRAPYELVEIDPYDKTAEFLAVNPRGLVPAIKCANGDCVYESTVCVEFAEDAWRGEGRPALLPASAHGRAVARIWVDFVGRRVVPCFYRILQSQDAADQAKHCAEMLGHVKDISAAMAPDTDFFMGDSLGVVDIALAPFAWRFGVLEHYRQFKLPDTKEYVRFRTWWDAVQRAPSFKATTCDYNKLIAIYERYSNNTAQSGVAQAIRAGSALP</sequence>
<name>A0A8S1IQK1_9CHLO</name>
<evidence type="ECO:0000256" key="1">
    <source>
        <dbReference type="ARBA" id="ARBA00023002"/>
    </source>
</evidence>
<dbReference type="Gene3D" id="3.40.30.10">
    <property type="entry name" value="Glutaredoxin"/>
    <property type="match status" value="1"/>
</dbReference>
<comment type="caution">
    <text evidence="4">The sequence shown here is derived from an EMBL/GenBank/DDBJ whole genome shotgun (WGS) entry which is preliminary data.</text>
</comment>
<evidence type="ECO:0008006" key="6">
    <source>
        <dbReference type="Google" id="ProtNLM"/>
    </source>
</evidence>
<gene>
    <name evidence="4" type="ORF">OSTQU699_LOCUS2419</name>
</gene>
<dbReference type="GO" id="GO:0045174">
    <property type="term" value="F:glutathione dehydrogenase (ascorbate) activity"/>
    <property type="evidence" value="ECO:0007669"/>
    <property type="project" value="UniProtKB-ARBA"/>
</dbReference>
<evidence type="ECO:0000313" key="5">
    <source>
        <dbReference type="Proteomes" id="UP000708148"/>
    </source>
</evidence>
<dbReference type="EMBL" id="CAJHUC010000597">
    <property type="protein sequence ID" value="CAD7697058.1"/>
    <property type="molecule type" value="Genomic_DNA"/>
</dbReference>
<dbReference type="Gene3D" id="1.20.1050.10">
    <property type="match status" value="1"/>
</dbReference>
<keyword evidence="5" id="KW-1185">Reference proteome</keyword>
<protein>
    <recommendedName>
        <fullName evidence="6">Glutathione S-transferase</fullName>
    </recommendedName>
</protein>
<dbReference type="OrthoDB" id="4951845at2759"/>
<dbReference type="AlphaFoldDB" id="A0A8S1IQK1"/>
<dbReference type="SUPFAM" id="SSF47616">
    <property type="entry name" value="GST C-terminal domain-like"/>
    <property type="match status" value="1"/>
</dbReference>
<dbReference type="Pfam" id="PF13410">
    <property type="entry name" value="GST_C_2"/>
    <property type="match status" value="1"/>
</dbReference>
<dbReference type="GO" id="GO:0005737">
    <property type="term" value="C:cytoplasm"/>
    <property type="evidence" value="ECO:0007669"/>
    <property type="project" value="InterPro"/>
</dbReference>
<dbReference type="InterPro" id="IPR036282">
    <property type="entry name" value="Glutathione-S-Trfase_C_sf"/>
</dbReference>
<reference evidence="4" key="1">
    <citation type="submission" date="2020-12" db="EMBL/GenBank/DDBJ databases">
        <authorList>
            <person name="Iha C."/>
        </authorList>
    </citation>
    <scope>NUCLEOTIDE SEQUENCE</scope>
</reference>
<dbReference type="Proteomes" id="UP000708148">
    <property type="component" value="Unassembled WGS sequence"/>
</dbReference>
<dbReference type="PANTHER" id="PTHR43968">
    <property type="match status" value="1"/>
</dbReference>
<dbReference type="SFLD" id="SFLDG00358">
    <property type="entry name" value="Main_(cytGST)"/>
    <property type="match status" value="1"/>
</dbReference>
<dbReference type="InterPro" id="IPR036249">
    <property type="entry name" value="Thioredoxin-like_sf"/>
</dbReference>